<reference evidence="3" key="1">
    <citation type="submission" date="2023-09" db="UniProtKB">
        <authorList>
            <consortium name="Ensembl"/>
        </authorList>
    </citation>
    <scope>IDENTIFICATION</scope>
</reference>
<evidence type="ECO:0000259" key="2">
    <source>
        <dbReference type="PROSITE" id="PS51059"/>
    </source>
</evidence>
<dbReference type="PROSITE" id="PS51059">
    <property type="entry name" value="PARP_CATALYTIC"/>
    <property type="match status" value="1"/>
</dbReference>
<dbReference type="GO" id="GO:0003950">
    <property type="term" value="F:NAD+ poly-ADP-ribosyltransferase activity"/>
    <property type="evidence" value="ECO:0007669"/>
    <property type="project" value="InterPro"/>
</dbReference>
<sequence>MFISRVLVGDFTKGSSDYRRPPSKDGGGINFYDSCVNDVMDPSIFVVFEKQQIYPEKSSRYNTPICLPPCLTRGGERANQTEEKNSGIY</sequence>
<dbReference type="Gene3D" id="3.90.228.10">
    <property type="match status" value="1"/>
</dbReference>
<evidence type="ECO:0000256" key="1">
    <source>
        <dbReference type="ARBA" id="ARBA00024347"/>
    </source>
</evidence>
<dbReference type="GO" id="GO:1990404">
    <property type="term" value="F:NAD+-protein mono-ADP-ribosyltransferase activity"/>
    <property type="evidence" value="ECO:0007669"/>
    <property type="project" value="TreeGrafter"/>
</dbReference>
<name>A0A3B4G1Q7_9CICH</name>
<dbReference type="InterPro" id="IPR051712">
    <property type="entry name" value="ARTD-AVP"/>
</dbReference>
<organism evidence="3">
    <name type="scientific">Pundamilia nyererei</name>
    <dbReference type="NCBI Taxonomy" id="303518"/>
    <lineage>
        <taxon>Eukaryota</taxon>
        <taxon>Metazoa</taxon>
        <taxon>Chordata</taxon>
        <taxon>Craniata</taxon>
        <taxon>Vertebrata</taxon>
        <taxon>Euteleostomi</taxon>
        <taxon>Actinopterygii</taxon>
        <taxon>Neopterygii</taxon>
        <taxon>Teleostei</taxon>
        <taxon>Neoteleostei</taxon>
        <taxon>Acanthomorphata</taxon>
        <taxon>Ovalentaria</taxon>
        <taxon>Cichlomorphae</taxon>
        <taxon>Cichliformes</taxon>
        <taxon>Cichlidae</taxon>
        <taxon>African cichlids</taxon>
        <taxon>Pseudocrenilabrinae</taxon>
        <taxon>Haplochromini</taxon>
        <taxon>Pundamilia</taxon>
    </lineage>
</organism>
<feature type="domain" description="PARP catalytic" evidence="2">
    <location>
        <begin position="1"/>
        <end position="82"/>
    </location>
</feature>
<dbReference type="AlphaFoldDB" id="A0A3B4G1Q7"/>
<dbReference type="SUPFAM" id="SSF56399">
    <property type="entry name" value="ADP-ribosylation"/>
    <property type="match status" value="1"/>
</dbReference>
<dbReference type="GO" id="GO:0005634">
    <property type="term" value="C:nucleus"/>
    <property type="evidence" value="ECO:0007669"/>
    <property type="project" value="TreeGrafter"/>
</dbReference>
<dbReference type="Ensembl" id="ENSPNYT00000016417.1">
    <property type="protein sequence ID" value="ENSPNYP00000016014.1"/>
    <property type="gene ID" value="ENSPNYG00000012131.1"/>
</dbReference>
<accession>A0A3B4G1Q7</accession>
<proteinExistence type="inferred from homology"/>
<dbReference type="PANTHER" id="PTHR45740:SF15">
    <property type="entry name" value="ZINC FINGER CCCH TYPE DOMAIN CONTAINING 1-LIKE"/>
    <property type="match status" value="1"/>
</dbReference>
<comment type="similarity">
    <text evidence="1">Belongs to the ARTD/PARP family.</text>
</comment>
<dbReference type="STRING" id="303518.ENSPNYP00000016014"/>
<evidence type="ECO:0000313" key="3">
    <source>
        <dbReference type="Ensembl" id="ENSPNYP00000016014.1"/>
    </source>
</evidence>
<protein>
    <recommendedName>
        <fullName evidence="2">PARP catalytic domain-containing protein</fullName>
    </recommendedName>
</protein>
<dbReference type="InterPro" id="IPR012317">
    <property type="entry name" value="Poly(ADP-ribose)pol_cat_dom"/>
</dbReference>
<dbReference type="PANTHER" id="PTHR45740">
    <property type="entry name" value="POLY [ADP-RIBOSE] POLYMERASE"/>
    <property type="match status" value="1"/>
</dbReference>
<dbReference type="GeneTree" id="ENSGT00940000154649"/>